<feature type="region of interest" description="Disordered" evidence="3">
    <location>
        <begin position="38"/>
        <end position="70"/>
    </location>
</feature>
<organism evidence="5">
    <name type="scientific">Odontella aurita</name>
    <dbReference type="NCBI Taxonomy" id="265563"/>
    <lineage>
        <taxon>Eukaryota</taxon>
        <taxon>Sar</taxon>
        <taxon>Stramenopiles</taxon>
        <taxon>Ochrophyta</taxon>
        <taxon>Bacillariophyta</taxon>
        <taxon>Mediophyceae</taxon>
        <taxon>Biddulphiophycidae</taxon>
        <taxon>Eupodiscales</taxon>
        <taxon>Odontellaceae</taxon>
        <taxon>Odontella</taxon>
    </lineage>
</organism>
<dbReference type="PANTHER" id="PTHR48112:SF22">
    <property type="entry name" value="MITOCHONDRIAL TRANSCRIPTION FACTOR A, ISOFORM B"/>
    <property type="match status" value="1"/>
</dbReference>
<gene>
    <name evidence="5" type="ORF">OAUR00152_LOCUS19469</name>
</gene>
<keyword evidence="1 2" id="KW-0238">DNA-binding</keyword>
<dbReference type="InterPro" id="IPR050342">
    <property type="entry name" value="HMGB"/>
</dbReference>
<dbReference type="EMBL" id="HBKQ01028671">
    <property type="protein sequence ID" value="CAE2247321.1"/>
    <property type="molecule type" value="Transcribed_RNA"/>
</dbReference>
<evidence type="ECO:0000256" key="3">
    <source>
        <dbReference type="SAM" id="MobiDB-lite"/>
    </source>
</evidence>
<sequence>MNIPSFFGSDSLTNRGINLNDESPKNIAISSTEMRICRKRPSPSNLSVPSKKKWSASKKRRPNGKPTRPLSAYNIFFRSERERMLASMNQGDKEGPQRNKFSFEGLAKNIASKWHALDSEDRRVYEAEVDADRERYRSQMDTWLESEEGKEHKLQMKKEKMARAGSKDKDFASILLPMVGDSPCGDVIDTNNKFDDDDLTPLQRMFRRVDAIVKQTEGKETSETNSQDSQCSVPIEGHHIIPTSVVEKEITLSRPAHTVQNMCNIQDAHITLEKHSKRCALSFDAGILPPRSCMGFNNRETPSIIMAKQCTTSFQLPSIPSTIGSVSINGSATKTNAMASVPSQTSIETIDSLSNLLGSFQSIHSFLSAKNCLGKRKSSAESFDRSFSPNEEATMSGDNYYPIKPAPGKKNLYQEARGEHVSLPTAVNCFFPVTFPELSPARTEKHTRLSLNHSGTKHAPSLSRINALWPVLAETERFSTPTPHPGYL</sequence>
<feature type="DNA-binding region" description="HMG box" evidence="2">
    <location>
        <begin position="66"/>
        <end position="144"/>
    </location>
</feature>
<dbReference type="Pfam" id="PF00505">
    <property type="entry name" value="HMG_box"/>
    <property type="match status" value="1"/>
</dbReference>
<proteinExistence type="predicted"/>
<feature type="domain" description="HMG box" evidence="4">
    <location>
        <begin position="66"/>
        <end position="144"/>
    </location>
</feature>
<dbReference type="SUPFAM" id="SSF47095">
    <property type="entry name" value="HMG-box"/>
    <property type="match status" value="1"/>
</dbReference>
<dbReference type="InterPro" id="IPR036910">
    <property type="entry name" value="HMG_box_dom_sf"/>
</dbReference>
<dbReference type="SMART" id="SM00398">
    <property type="entry name" value="HMG"/>
    <property type="match status" value="1"/>
</dbReference>
<reference evidence="5" key="1">
    <citation type="submission" date="2021-01" db="EMBL/GenBank/DDBJ databases">
        <authorList>
            <person name="Corre E."/>
            <person name="Pelletier E."/>
            <person name="Niang G."/>
            <person name="Scheremetjew M."/>
            <person name="Finn R."/>
            <person name="Kale V."/>
            <person name="Holt S."/>
            <person name="Cochrane G."/>
            <person name="Meng A."/>
            <person name="Brown T."/>
            <person name="Cohen L."/>
        </authorList>
    </citation>
    <scope>NUCLEOTIDE SEQUENCE</scope>
    <source>
        <strain evidence="5">Isolate 1302-5</strain>
    </source>
</reference>
<name>A0A7S4MVX3_9STRA</name>
<evidence type="ECO:0000313" key="5">
    <source>
        <dbReference type="EMBL" id="CAE2247321.1"/>
    </source>
</evidence>
<evidence type="ECO:0000256" key="2">
    <source>
        <dbReference type="PROSITE-ProRule" id="PRU00267"/>
    </source>
</evidence>
<protein>
    <recommendedName>
        <fullName evidence="4">HMG box domain-containing protein</fullName>
    </recommendedName>
</protein>
<evidence type="ECO:0000256" key="1">
    <source>
        <dbReference type="ARBA" id="ARBA00023125"/>
    </source>
</evidence>
<dbReference type="GO" id="GO:0003677">
    <property type="term" value="F:DNA binding"/>
    <property type="evidence" value="ECO:0007669"/>
    <property type="project" value="UniProtKB-UniRule"/>
</dbReference>
<dbReference type="Gene3D" id="1.10.30.10">
    <property type="entry name" value="High mobility group box domain"/>
    <property type="match status" value="1"/>
</dbReference>
<evidence type="ECO:0000259" key="4">
    <source>
        <dbReference type="PROSITE" id="PS50118"/>
    </source>
</evidence>
<feature type="compositionally biased region" description="Basic residues" evidence="3">
    <location>
        <begin position="50"/>
        <end position="63"/>
    </location>
</feature>
<accession>A0A7S4MVX3</accession>
<dbReference type="AlphaFoldDB" id="A0A7S4MVX3"/>
<dbReference type="InterPro" id="IPR009071">
    <property type="entry name" value="HMG_box_dom"/>
</dbReference>
<dbReference type="PANTHER" id="PTHR48112">
    <property type="entry name" value="HIGH MOBILITY GROUP PROTEIN DSP1"/>
    <property type="match status" value="1"/>
</dbReference>
<dbReference type="PROSITE" id="PS50118">
    <property type="entry name" value="HMG_BOX_2"/>
    <property type="match status" value="1"/>
</dbReference>
<keyword evidence="2" id="KW-0539">Nucleus</keyword>
<dbReference type="GO" id="GO:0005634">
    <property type="term" value="C:nucleus"/>
    <property type="evidence" value="ECO:0007669"/>
    <property type="project" value="UniProtKB-UniRule"/>
</dbReference>